<dbReference type="InterPro" id="IPR011010">
    <property type="entry name" value="DNA_brk_join_enz"/>
</dbReference>
<dbReference type="InterPro" id="IPR002104">
    <property type="entry name" value="Integrase_catalytic"/>
</dbReference>
<dbReference type="Proteomes" id="UP000536640">
    <property type="component" value="Unassembled WGS sequence"/>
</dbReference>
<dbReference type="GO" id="GO:0003677">
    <property type="term" value="F:DNA binding"/>
    <property type="evidence" value="ECO:0007669"/>
    <property type="project" value="InterPro"/>
</dbReference>
<gene>
    <name evidence="3" type="ORF">HNQ57_003519</name>
</gene>
<proteinExistence type="predicted"/>
<comment type="caution">
    <text evidence="3">The sequence shown here is derived from an EMBL/GenBank/DDBJ whole genome shotgun (WGS) entry which is preliminary data.</text>
</comment>
<dbReference type="InterPro" id="IPR013762">
    <property type="entry name" value="Integrase-like_cat_sf"/>
</dbReference>
<dbReference type="AlphaFoldDB" id="A0A840R9S9"/>
<dbReference type="EMBL" id="JACHHW010000016">
    <property type="protein sequence ID" value="MBB5189216.1"/>
    <property type="molecule type" value="Genomic_DNA"/>
</dbReference>
<dbReference type="SUPFAM" id="SSF56349">
    <property type="entry name" value="DNA breaking-rejoining enzymes"/>
    <property type="match status" value="1"/>
</dbReference>
<feature type="domain" description="Tyr recombinase" evidence="2">
    <location>
        <begin position="506"/>
        <end position="739"/>
    </location>
</feature>
<dbReference type="PROSITE" id="PS51898">
    <property type="entry name" value="TYR_RECOMBINASE"/>
    <property type="match status" value="1"/>
</dbReference>
<evidence type="ECO:0000259" key="2">
    <source>
        <dbReference type="PROSITE" id="PS51898"/>
    </source>
</evidence>
<evidence type="ECO:0000256" key="1">
    <source>
        <dbReference type="ARBA" id="ARBA00023172"/>
    </source>
</evidence>
<evidence type="ECO:0000313" key="3">
    <source>
        <dbReference type="EMBL" id="MBB5189216.1"/>
    </source>
</evidence>
<keyword evidence="1" id="KW-0233">DNA recombination</keyword>
<dbReference type="Gene3D" id="1.10.443.10">
    <property type="entry name" value="Intergrase catalytic core"/>
    <property type="match status" value="1"/>
</dbReference>
<dbReference type="GO" id="GO:0015074">
    <property type="term" value="P:DNA integration"/>
    <property type="evidence" value="ECO:0007669"/>
    <property type="project" value="InterPro"/>
</dbReference>
<reference evidence="3 4" key="1">
    <citation type="submission" date="2020-08" db="EMBL/GenBank/DDBJ databases">
        <title>Genomic Encyclopedia of Type Strains, Phase IV (KMG-IV): sequencing the most valuable type-strain genomes for metagenomic binning, comparative biology and taxonomic classification.</title>
        <authorList>
            <person name="Goeker M."/>
        </authorList>
    </citation>
    <scope>NUCLEOTIDE SEQUENCE [LARGE SCALE GENOMIC DNA]</scope>
    <source>
        <strain evidence="3 4">DSM 25701</strain>
    </source>
</reference>
<dbReference type="GO" id="GO:0006310">
    <property type="term" value="P:DNA recombination"/>
    <property type="evidence" value="ECO:0007669"/>
    <property type="project" value="UniProtKB-KW"/>
</dbReference>
<accession>A0A840R9S9</accession>
<dbReference type="RefSeq" id="WP_184465117.1">
    <property type="nucleotide sequence ID" value="NZ_JACHHW010000016.1"/>
</dbReference>
<protein>
    <submittedName>
        <fullName evidence="3">Integrase</fullName>
    </submittedName>
</protein>
<keyword evidence="4" id="KW-1185">Reference proteome</keyword>
<organism evidence="3 4">
    <name type="scientific">Zhongshania antarctica</name>
    <dbReference type="NCBI Taxonomy" id="641702"/>
    <lineage>
        <taxon>Bacteria</taxon>
        <taxon>Pseudomonadati</taxon>
        <taxon>Pseudomonadota</taxon>
        <taxon>Gammaproteobacteria</taxon>
        <taxon>Cellvibrionales</taxon>
        <taxon>Spongiibacteraceae</taxon>
        <taxon>Zhongshania</taxon>
    </lineage>
</organism>
<evidence type="ECO:0000313" key="4">
    <source>
        <dbReference type="Proteomes" id="UP000536640"/>
    </source>
</evidence>
<sequence length="1073" mass="121993">MPNITELWSGWKLVEPEKATGGAAARTYNRLKSKRRRQEQVLEMIAADLPSLLSGDHDVVVRDALVEKWVSAINKGEGTSIYDVRDQINFLASSLERGKQQLGWKVSPLSPIRLLKREASPFTVDSFSSMNEFRAWQADIESRLSLLDFGSEIQNETLAGKSDEEHASWGLVLYSALTRDAILNQKYLNSLPLFVDTLCIGKGMTWITFFDQDEEGGREKDTDNLIRWRWILSPSSLALLLRHISFFGHPKVKNAKEAQQYTQRSWQAMCKLFGAEKKSLSKVVAMLGTTFGFQFPPYLVGSLRGRHVSTSLPEQRWRQLLLGGRNLLASSGDGSGSAVELGAKRITINPDFDKISSLHDSADILKSLSSAVYKRRNERRLSHSELTQRLSSIEEEAASAAPIIHAISLWTIQLHREKRKQSTIYRYHSAIARPLFLTIGGSAVKPECALELSKAYDEIIEQTKTQKSKRYNQVVLARFHRFLVEECNFPAVNFGSNDTGLIARNSDANIISEKEYELICAAIISSGHSSLIRICYWIFVLGYRAGLRISEALSVQLADIIMPDSSFDGAELVLIVRQNAFVDTKAYDSRRLLPLHLLLTESELVAFREFCQFRRATNASTKTMLFREGRDESAPLMDNIVHPIIHEAMRSVTGVQKLRFQHLRHTFANNLLLAYHGVAPPWPHPQHLEKIMDELNATYTRTGLYFISQLTGHQSPYTTLTDYLHCIELIQQHYCNLKFEWGADLSGRVAPEEQLEPFLSILNIKQSRIRKWKERYGNDYGEWLVRGFPKVMVGRLSQDTVALYGEPSIQISAVRTLDRLSLSEVEALVFADGKTPDELDRIFRLEGGSCGKLLDSYRNFLYIPSKNQKNDFRHTRPSVYAKDKKEIFKENIIHRALIPLTPPRSHAHKKISETVFSKIFRDFDTTSDLVTVRERLLVFHNGHRARDGYIYIPNAEVGIGFINWLLSLGSGYHIVVNVTGASLSDIPVEEQILYWKKGLSNYTARTDVRLKRVGRIKRHRYGTAFIKIRARSTTKTQILSNDVNNSWAVRYALLIACVMMTSIRDNNARVESM</sequence>
<name>A0A840R9S9_9GAMM</name>